<evidence type="ECO:0000313" key="2">
    <source>
        <dbReference type="EMBL" id="PQJ76275.1"/>
    </source>
</evidence>
<keyword evidence="1" id="KW-0732">Signal</keyword>
<reference evidence="2 3" key="1">
    <citation type="submission" date="2016-12" db="EMBL/GenBank/DDBJ databases">
        <title>Trade-off between light-utilization and light-protection in marine flavobacteria.</title>
        <authorList>
            <person name="Kumagai Y."/>
            <person name="Yoshizawa S."/>
            <person name="Kogure K."/>
            <person name="Iwasaki W."/>
        </authorList>
    </citation>
    <scope>NUCLEOTIDE SEQUENCE [LARGE SCALE GENOMIC DNA]</scope>
    <source>
        <strain evidence="2 3">ATCC 43844</strain>
    </source>
</reference>
<evidence type="ECO:0000256" key="1">
    <source>
        <dbReference type="SAM" id="SignalP"/>
    </source>
</evidence>
<gene>
    <name evidence="2" type="ORF">BTO16_10150</name>
</gene>
<dbReference type="EMBL" id="MSCM01000002">
    <property type="protein sequence ID" value="PQJ76275.1"/>
    <property type="molecule type" value="Genomic_DNA"/>
</dbReference>
<dbReference type="OrthoDB" id="906679at2"/>
<proteinExistence type="predicted"/>
<name>A0A2S7WF91_9FLAO</name>
<accession>A0A2S7WF91</accession>
<dbReference type="Proteomes" id="UP000239068">
    <property type="component" value="Unassembled WGS sequence"/>
</dbReference>
<organism evidence="2 3">
    <name type="scientific">Polaribacter glomeratus</name>
    <dbReference type="NCBI Taxonomy" id="102"/>
    <lineage>
        <taxon>Bacteria</taxon>
        <taxon>Pseudomonadati</taxon>
        <taxon>Bacteroidota</taxon>
        <taxon>Flavobacteriia</taxon>
        <taxon>Flavobacteriales</taxon>
        <taxon>Flavobacteriaceae</taxon>
    </lineage>
</organism>
<evidence type="ECO:0008006" key="4">
    <source>
        <dbReference type="Google" id="ProtNLM"/>
    </source>
</evidence>
<feature type="chain" id="PRO_5015683763" description="Secretion system C-terminal sorting domain-containing protein" evidence="1">
    <location>
        <begin position="22"/>
        <end position="613"/>
    </location>
</feature>
<evidence type="ECO:0000313" key="3">
    <source>
        <dbReference type="Proteomes" id="UP000239068"/>
    </source>
</evidence>
<sequence>MKTHYFALCCLSILLYTPIYSQIVNEGTLKISSSTIVYFQSEYTNKVSGAHTNGGNLYLKKDFINNGVTTSNFGTTFFNNSNLETQNILGTAEETTFYNLTINNTSGVFQNLDIIVDHNLLVNLENSFTVAPSKELTVTGNISNLAGNAGLVLKSDNNGTASLNHNTSNVAATVERYISGAAEDWHFLSSPISNQTIAGSSWVPSGTYGNGTGYDLYVWDEPTPCWVYQLNTSTSTIGNPNWPAVHASNNFVTARGYLYAVQAVNPTHKFTGTLHNGIINYPLTANSTADLLLTGFNLIGNPYTSAIDWKATSGWSRSNLLDSDGGYDMWIWNPTANNYGVFNSTGTIGTNGVTQFIPSMQGFYVRAELNGNIAMNNDIRLHSKTVNWMKTNTIKKKTSSIKVHLESDLDFGFDEVLFQFGYSSNHAGAAKLFSRTKTAPSIYTTYENEKLSVKYLTNTVKNPFVLINFVPGYNGRYKFTLDIEGSNFKNLILEDKIEKTFHNFLDKPTYSFNSSVKDNIDRFVLHFKTKKAILGGANDAIPIYYDGEFIVIDLRLISNSTDVQIFDLLGRRTLHKTLKGEYLHRLSIDSQNKMYVVMVKNEHKIKSQKVLMH</sequence>
<keyword evidence="3" id="KW-1185">Reference proteome</keyword>
<dbReference type="RefSeq" id="WP_105021587.1">
    <property type="nucleotide sequence ID" value="NZ_MSCM01000002.1"/>
</dbReference>
<feature type="signal peptide" evidence="1">
    <location>
        <begin position="1"/>
        <end position="21"/>
    </location>
</feature>
<protein>
    <recommendedName>
        <fullName evidence="4">Secretion system C-terminal sorting domain-containing protein</fullName>
    </recommendedName>
</protein>
<comment type="caution">
    <text evidence="2">The sequence shown here is derived from an EMBL/GenBank/DDBJ whole genome shotgun (WGS) entry which is preliminary data.</text>
</comment>
<dbReference type="AlphaFoldDB" id="A0A2S7WF91"/>